<reference evidence="1" key="1">
    <citation type="submission" date="2018-02" db="EMBL/GenBank/DDBJ databases">
        <title>Rhizophora mucronata_Transcriptome.</title>
        <authorList>
            <person name="Meera S.P."/>
            <person name="Sreeshan A."/>
            <person name="Augustine A."/>
        </authorList>
    </citation>
    <scope>NUCLEOTIDE SEQUENCE</scope>
    <source>
        <tissue evidence="1">Leaf</tissue>
    </source>
</reference>
<name>A0A2P2J109_RHIMU</name>
<accession>A0A2P2J109</accession>
<protein>
    <submittedName>
        <fullName evidence="1">Uncharacterized protein</fullName>
    </submittedName>
</protein>
<proteinExistence type="predicted"/>
<dbReference type="EMBL" id="GGEC01006683">
    <property type="protein sequence ID" value="MBW87166.1"/>
    <property type="molecule type" value="Transcribed_RNA"/>
</dbReference>
<organism evidence="1">
    <name type="scientific">Rhizophora mucronata</name>
    <name type="common">Asiatic mangrove</name>
    <dbReference type="NCBI Taxonomy" id="61149"/>
    <lineage>
        <taxon>Eukaryota</taxon>
        <taxon>Viridiplantae</taxon>
        <taxon>Streptophyta</taxon>
        <taxon>Embryophyta</taxon>
        <taxon>Tracheophyta</taxon>
        <taxon>Spermatophyta</taxon>
        <taxon>Magnoliopsida</taxon>
        <taxon>eudicotyledons</taxon>
        <taxon>Gunneridae</taxon>
        <taxon>Pentapetalae</taxon>
        <taxon>rosids</taxon>
        <taxon>fabids</taxon>
        <taxon>Malpighiales</taxon>
        <taxon>Rhizophoraceae</taxon>
        <taxon>Rhizophora</taxon>
    </lineage>
</organism>
<dbReference type="AlphaFoldDB" id="A0A2P2J109"/>
<evidence type="ECO:0000313" key="1">
    <source>
        <dbReference type="EMBL" id="MBW87166.1"/>
    </source>
</evidence>
<sequence>MAVCHFLSRTACSKLIFSESTKRHTRCTSFVESYKSCKLRILGCRGSSSSSIVSEFSGMVVDIGVDDSPTLMISSVALFQSHSFAS</sequence>